<dbReference type="KEGG" id="spir:CWM47_32580"/>
<keyword evidence="3" id="KW-0597">Phosphoprotein</keyword>
<dbReference type="SUPFAM" id="SSF55874">
    <property type="entry name" value="ATPase domain of HSP90 chaperone/DNA topoisomerase II/histidine kinase"/>
    <property type="match status" value="1"/>
</dbReference>
<evidence type="ECO:0000256" key="5">
    <source>
        <dbReference type="ARBA" id="ARBA00022777"/>
    </source>
</evidence>
<keyword evidence="10" id="KW-1185">Reference proteome</keyword>
<comment type="catalytic activity">
    <reaction evidence="1">
        <text>ATP + protein L-histidine = ADP + protein N-phospho-L-histidine.</text>
        <dbReference type="EC" id="2.7.13.3"/>
    </reaction>
</comment>
<dbReference type="EC" id="2.7.13.3" evidence="2"/>
<dbReference type="GO" id="GO:0000155">
    <property type="term" value="F:phosphorelay sensor kinase activity"/>
    <property type="evidence" value="ECO:0007669"/>
    <property type="project" value="InterPro"/>
</dbReference>
<dbReference type="SMART" id="SM00086">
    <property type="entry name" value="PAC"/>
    <property type="match status" value="1"/>
</dbReference>
<dbReference type="CDD" id="cd00082">
    <property type="entry name" value="HisKA"/>
    <property type="match status" value="1"/>
</dbReference>
<sequence length="344" mass="38114">MNPAYQTYSGRSPQALYEDPLSFLDCIQEEDRPLVREAFMSPQPHRSFRFRIRHLDGRLFWLHARIVLALDQAGTPVRRIGVATDITAAIEKEHILEESLAIERRLNRLKSQFIETASHEFLTPLTVIQSSVELIQQYVDREAATPSSAHIARHLAVIFERLSALNSLLGDTLALSQIEAGRLQLQLEWTNVVSLSEALMASTFGGELAAQRPVHLVVKGPVAEVPVDRKLLSHVIANLLSNALKFSTQPPRLTILFQPGVVSMAVSDTGIGIPASEQAHLFDKFYRASNARHIQGTGLGLAICQDYVRLLQGRIEVGSIEGEGTTFTVFLPLRERMSSGQPAP</sequence>
<dbReference type="Gene3D" id="3.30.450.20">
    <property type="entry name" value="PAS domain"/>
    <property type="match status" value="1"/>
</dbReference>
<gene>
    <name evidence="9" type="ORF">CWM47_32580</name>
</gene>
<keyword evidence="5" id="KW-0418">Kinase</keyword>
<dbReference type="InterPro" id="IPR000700">
    <property type="entry name" value="PAS-assoc_C"/>
</dbReference>
<dbReference type="AlphaFoldDB" id="A0A2K8Z8H0"/>
<dbReference type="PROSITE" id="PS50109">
    <property type="entry name" value="HIS_KIN"/>
    <property type="match status" value="1"/>
</dbReference>
<dbReference type="CDD" id="cd00075">
    <property type="entry name" value="HATPase"/>
    <property type="match status" value="1"/>
</dbReference>
<evidence type="ECO:0000259" key="7">
    <source>
        <dbReference type="PROSITE" id="PS50109"/>
    </source>
</evidence>
<evidence type="ECO:0000256" key="2">
    <source>
        <dbReference type="ARBA" id="ARBA00012438"/>
    </source>
</evidence>
<keyword evidence="4" id="KW-0808">Transferase</keyword>
<dbReference type="SMART" id="SM00388">
    <property type="entry name" value="HisKA"/>
    <property type="match status" value="1"/>
</dbReference>
<dbReference type="OrthoDB" id="9808408at2"/>
<dbReference type="SUPFAM" id="SSF47384">
    <property type="entry name" value="Homodimeric domain of signal transducing histidine kinase"/>
    <property type="match status" value="1"/>
</dbReference>
<dbReference type="PANTHER" id="PTHR43711:SF31">
    <property type="entry name" value="HISTIDINE KINASE"/>
    <property type="match status" value="1"/>
</dbReference>
<evidence type="ECO:0000313" key="10">
    <source>
        <dbReference type="Proteomes" id="UP000232883"/>
    </source>
</evidence>
<dbReference type="InterPro" id="IPR005467">
    <property type="entry name" value="His_kinase_dom"/>
</dbReference>
<dbReference type="Gene3D" id="1.10.287.130">
    <property type="match status" value="1"/>
</dbReference>
<evidence type="ECO:0000256" key="4">
    <source>
        <dbReference type="ARBA" id="ARBA00022679"/>
    </source>
</evidence>
<dbReference type="Proteomes" id="UP000232883">
    <property type="component" value="Chromosome"/>
</dbReference>
<dbReference type="InterPro" id="IPR035965">
    <property type="entry name" value="PAS-like_dom_sf"/>
</dbReference>
<dbReference type="InterPro" id="IPR003661">
    <property type="entry name" value="HisK_dim/P_dom"/>
</dbReference>
<dbReference type="InterPro" id="IPR004358">
    <property type="entry name" value="Sig_transdc_His_kin-like_C"/>
</dbReference>
<dbReference type="InterPro" id="IPR050736">
    <property type="entry name" value="Sensor_HK_Regulatory"/>
</dbReference>
<reference evidence="9 10" key="1">
    <citation type="submission" date="2017-11" db="EMBL/GenBank/DDBJ databases">
        <title>Taxonomic description and genome sequences of Spirosoma HA7 sp. nov., isolated from pollen microhabitat of Corylus avellana.</title>
        <authorList>
            <person name="Ambika Manirajan B."/>
            <person name="Suarez C."/>
            <person name="Ratering S."/>
            <person name="Geissler-Plaum R."/>
            <person name="Cardinale M."/>
            <person name="Sylvia S."/>
        </authorList>
    </citation>
    <scope>NUCLEOTIDE SEQUENCE [LARGE SCALE GENOMIC DNA]</scope>
    <source>
        <strain evidence="9 10">HA7</strain>
    </source>
</reference>
<evidence type="ECO:0000313" key="9">
    <source>
        <dbReference type="EMBL" id="AUD06167.1"/>
    </source>
</evidence>
<dbReference type="PANTHER" id="PTHR43711">
    <property type="entry name" value="TWO-COMPONENT HISTIDINE KINASE"/>
    <property type="match status" value="1"/>
</dbReference>
<evidence type="ECO:0000259" key="8">
    <source>
        <dbReference type="PROSITE" id="PS50113"/>
    </source>
</evidence>
<evidence type="ECO:0000256" key="6">
    <source>
        <dbReference type="ARBA" id="ARBA00023012"/>
    </source>
</evidence>
<evidence type="ECO:0000256" key="3">
    <source>
        <dbReference type="ARBA" id="ARBA00022553"/>
    </source>
</evidence>
<dbReference type="SMART" id="SM00387">
    <property type="entry name" value="HATPase_c"/>
    <property type="match status" value="1"/>
</dbReference>
<proteinExistence type="predicted"/>
<organism evidence="9 10">
    <name type="scientific">Spirosoma pollinicola</name>
    <dbReference type="NCBI Taxonomy" id="2057025"/>
    <lineage>
        <taxon>Bacteria</taxon>
        <taxon>Pseudomonadati</taxon>
        <taxon>Bacteroidota</taxon>
        <taxon>Cytophagia</taxon>
        <taxon>Cytophagales</taxon>
        <taxon>Cytophagaceae</taxon>
        <taxon>Spirosoma</taxon>
    </lineage>
</organism>
<name>A0A2K8Z8H0_9BACT</name>
<evidence type="ECO:0000256" key="1">
    <source>
        <dbReference type="ARBA" id="ARBA00000085"/>
    </source>
</evidence>
<dbReference type="Gene3D" id="3.30.565.10">
    <property type="entry name" value="Histidine kinase-like ATPase, C-terminal domain"/>
    <property type="match status" value="1"/>
</dbReference>
<dbReference type="PROSITE" id="PS50113">
    <property type="entry name" value="PAC"/>
    <property type="match status" value="1"/>
</dbReference>
<protein>
    <recommendedName>
        <fullName evidence="2">histidine kinase</fullName>
        <ecNumber evidence="2">2.7.13.3</ecNumber>
    </recommendedName>
</protein>
<dbReference type="CDD" id="cd00130">
    <property type="entry name" value="PAS"/>
    <property type="match status" value="1"/>
</dbReference>
<accession>A0A2K8Z8H0</accession>
<dbReference type="RefSeq" id="WP_100992717.1">
    <property type="nucleotide sequence ID" value="NZ_CP025096.1"/>
</dbReference>
<dbReference type="Pfam" id="PF00512">
    <property type="entry name" value="HisKA"/>
    <property type="match status" value="1"/>
</dbReference>
<dbReference type="InterPro" id="IPR036890">
    <property type="entry name" value="HATPase_C_sf"/>
</dbReference>
<dbReference type="Pfam" id="PF08447">
    <property type="entry name" value="PAS_3"/>
    <property type="match status" value="1"/>
</dbReference>
<dbReference type="InterPro" id="IPR001610">
    <property type="entry name" value="PAC"/>
</dbReference>
<dbReference type="InterPro" id="IPR036097">
    <property type="entry name" value="HisK_dim/P_sf"/>
</dbReference>
<feature type="domain" description="Histidine kinase" evidence="7">
    <location>
        <begin position="116"/>
        <end position="335"/>
    </location>
</feature>
<dbReference type="PRINTS" id="PR00344">
    <property type="entry name" value="BCTRLSENSOR"/>
</dbReference>
<feature type="domain" description="PAC" evidence="8">
    <location>
        <begin position="46"/>
        <end position="98"/>
    </location>
</feature>
<dbReference type="EMBL" id="CP025096">
    <property type="protein sequence ID" value="AUD06167.1"/>
    <property type="molecule type" value="Genomic_DNA"/>
</dbReference>
<dbReference type="InterPro" id="IPR003594">
    <property type="entry name" value="HATPase_dom"/>
</dbReference>
<dbReference type="SUPFAM" id="SSF55785">
    <property type="entry name" value="PYP-like sensor domain (PAS domain)"/>
    <property type="match status" value="1"/>
</dbReference>
<dbReference type="InterPro" id="IPR013655">
    <property type="entry name" value="PAS_fold_3"/>
</dbReference>
<keyword evidence="6" id="KW-0902">Two-component regulatory system</keyword>
<dbReference type="Pfam" id="PF02518">
    <property type="entry name" value="HATPase_c"/>
    <property type="match status" value="1"/>
</dbReference>
<dbReference type="InterPro" id="IPR000014">
    <property type="entry name" value="PAS"/>
</dbReference>